<evidence type="ECO:0000313" key="2">
    <source>
        <dbReference type="EMBL" id="MFC4872341.1"/>
    </source>
</evidence>
<dbReference type="Proteomes" id="UP001595818">
    <property type="component" value="Unassembled WGS sequence"/>
</dbReference>
<gene>
    <name evidence="2" type="ORF">ACFPFU_11615</name>
</gene>
<protein>
    <submittedName>
        <fullName evidence="2">DUF4252 domain-containing protein</fullName>
    </submittedName>
</protein>
<dbReference type="InterPro" id="IPR025348">
    <property type="entry name" value="DUF4252"/>
</dbReference>
<keyword evidence="1" id="KW-0732">Signal</keyword>
<keyword evidence="3" id="KW-1185">Reference proteome</keyword>
<accession>A0ABV9T0Z0</accession>
<dbReference type="RefSeq" id="WP_377064643.1">
    <property type="nucleotide sequence ID" value="NZ_JBHSJJ010000005.1"/>
</dbReference>
<reference evidence="3" key="1">
    <citation type="journal article" date="2019" name="Int. J. Syst. Evol. Microbiol.">
        <title>The Global Catalogue of Microorganisms (GCM) 10K type strain sequencing project: providing services to taxonomists for standard genome sequencing and annotation.</title>
        <authorList>
            <consortium name="The Broad Institute Genomics Platform"/>
            <consortium name="The Broad Institute Genome Sequencing Center for Infectious Disease"/>
            <person name="Wu L."/>
            <person name="Ma J."/>
        </authorList>
    </citation>
    <scope>NUCLEOTIDE SEQUENCE [LARGE SCALE GENOMIC DNA]</scope>
    <source>
        <strain evidence="3">CGMCC 4.7466</strain>
    </source>
</reference>
<feature type="chain" id="PRO_5046989384" evidence="1">
    <location>
        <begin position="23"/>
        <end position="160"/>
    </location>
</feature>
<evidence type="ECO:0000313" key="3">
    <source>
        <dbReference type="Proteomes" id="UP001595818"/>
    </source>
</evidence>
<name>A0ABV9T0Z0_9BACT</name>
<dbReference type="EMBL" id="JBHSJJ010000005">
    <property type="protein sequence ID" value="MFC4872341.1"/>
    <property type="molecule type" value="Genomic_DNA"/>
</dbReference>
<feature type="signal peptide" evidence="1">
    <location>
        <begin position="1"/>
        <end position="22"/>
    </location>
</feature>
<organism evidence="2 3">
    <name type="scientific">Negadavirga shengliensis</name>
    <dbReference type="NCBI Taxonomy" id="1389218"/>
    <lineage>
        <taxon>Bacteria</taxon>
        <taxon>Pseudomonadati</taxon>
        <taxon>Bacteroidota</taxon>
        <taxon>Cytophagia</taxon>
        <taxon>Cytophagales</taxon>
        <taxon>Cyclobacteriaceae</taxon>
        <taxon>Negadavirga</taxon>
    </lineage>
</organism>
<comment type="caution">
    <text evidence="2">The sequence shown here is derived from an EMBL/GenBank/DDBJ whole genome shotgun (WGS) entry which is preliminary data.</text>
</comment>
<sequence length="160" mass="18209">MTTLKTFLAVGILLCLPLMVQAQSKSVDKLYNKYKEDKDFFHMDLAGNFLDFAKGWNINFDEVNLETITESLERVRLFKLPTTASDAKADFRNLSEGLKKEKFDLLMETSEKDSGVAIYSTGKNQMKGLVVMIRSKADKEYMVIELEGSFDKKTLAKITK</sequence>
<proteinExistence type="predicted"/>
<dbReference type="Pfam" id="PF14060">
    <property type="entry name" value="DUF4252"/>
    <property type="match status" value="1"/>
</dbReference>
<evidence type="ECO:0000256" key="1">
    <source>
        <dbReference type="SAM" id="SignalP"/>
    </source>
</evidence>